<sequence>MVTGEIGKLGPTEEVLINWFWRRPPEDRNLMSSLLPSALLELGEGGGGRGDPTPEETGENGWLDWSTWAPVAWVAQQVAVAAKQTVDQCCEACPCTRLRCSAAESTWSNPHANWGACKRAPSPSSRPLAPWEPRNPVLPRDVTMGQRPARRLDSLLRFPVSSTALSIQPVHLIRHSIDPVASRHSRETSLVCRQLLDKAAGGCAHNSEKNVATSFAQRRRPPTQYRLCASPTAQHWIHAACALTPSRVLTPMSVPSRTAIGRPTRSMDGFAKPECPCLFCCHTTIGEVVQSVRYDTCVQACLLRARCVRPQASTSKDAMALAMFGQAREAPKAFGDSNSGLPGARQCPVSR</sequence>
<organism evidence="2 3">
    <name type="scientific">Immersiella caudata</name>
    <dbReference type="NCBI Taxonomy" id="314043"/>
    <lineage>
        <taxon>Eukaryota</taxon>
        <taxon>Fungi</taxon>
        <taxon>Dikarya</taxon>
        <taxon>Ascomycota</taxon>
        <taxon>Pezizomycotina</taxon>
        <taxon>Sordariomycetes</taxon>
        <taxon>Sordariomycetidae</taxon>
        <taxon>Sordariales</taxon>
        <taxon>Lasiosphaeriaceae</taxon>
        <taxon>Immersiella</taxon>
    </lineage>
</organism>
<dbReference type="AlphaFoldDB" id="A0AA39WWZ8"/>
<proteinExistence type="predicted"/>
<dbReference type="EMBL" id="JAULSU010000003">
    <property type="protein sequence ID" value="KAK0623178.1"/>
    <property type="molecule type" value="Genomic_DNA"/>
</dbReference>
<evidence type="ECO:0000313" key="3">
    <source>
        <dbReference type="Proteomes" id="UP001175000"/>
    </source>
</evidence>
<name>A0AA39WWZ8_9PEZI</name>
<accession>A0AA39WWZ8</accession>
<dbReference type="Proteomes" id="UP001175000">
    <property type="component" value="Unassembled WGS sequence"/>
</dbReference>
<feature type="region of interest" description="Disordered" evidence="1">
    <location>
        <begin position="41"/>
        <end position="61"/>
    </location>
</feature>
<keyword evidence="3" id="KW-1185">Reference proteome</keyword>
<evidence type="ECO:0000313" key="2">
    <source>
        <dbReference type="EMBL" id="KAK0623178.1"/>
    </source>
</evidence>
<comment type="caution">
    <text evidence="2">The sequence shown here is derived from an EMBL/GenBank/DDBJ whole genome shotgun (WGS) entry which is preliminary data.</text>
</comment>
<feature type="region of interest" description="Disordered" evidence="1">
    <location>
        <begin position="120"/>
        <end position="142"/>
    </location>
</feature>
<protein>
    <submittedName>
        <fullName evidence="2">Uncharacterized protein</fullName>
    </submittedName>
</protein>
<evidence type="ECO:0000256" key="1">
    <source>
        <dbReference type="SAM" id="MobiDB-lite"/>
    </source>
</evidence>
<gene>
    <name evidence="2" type="ORF">B0T14DRAFT_166897</name>
</gene>
<feature type="compositionally biased region" description="Low complexity" evidence="1">
    <location>
        <begin position="120"/>
        <end position="129"/>
    </location>
</feature>
<reference evidence="2" key="1">
    <citation type="submission" date="2023-06" db="EMBL/GenBank/DDBJ databases">
        <title>Genome-scale phylogeny and comparative genomics of the fungal order Sordariales.</title>
        <authorList>
            <consortium name="Lawrence Berkeley National Laboratory"/>
            <person name="Hensen N."/>
            <person name="Bonometti L."/>
            <person name="Westerberg I."/>
            <person name="Brannstrom I.O."/>
            <person name="Guillou S."/>
            <person name="Cros-Aarteil S."/>
            <person name="Calhoun S."/>
            <person name="Haridas S."/>
            <person name="Kuo A."/>
            <person name="Mondo S."/>
            <person name="Pangilinan J."/>
            <person name="Riley R."/>
            <person name="Labutti K."/>
            <person name="Andreopoulos B."/>
            <person name="Lipzen A."/>
            <person name="Chen C."/>
            <person name="Yanf M."/>
            <person name="Daum C."/>
            <person name="Ng V."/>
            <person name="Clum A."/>
            <person name="Steindorff A."/>
            <person name="Ohm R."/>
            <person name="Martin F."/>
            <person name="Silar P."/>
            <person name="Natvig D."/>
            <person name="Lalanne C."/>
            <person name="Gautier V."/>
            <person name="Ament-Velasquez S.L."/>
            <person name="Kruys A."/>
            <person name="Hutchinson M.I."/>
            <person name="Powell A.J."/>
            <person name="Barry K."/>
            <person name="Miller A.N."/>
            <person name="Grigoriev I.V."/>
            <person name="Debuchy R."/>
            <person name="Gladieux P."/>
            <person name="Thoren M.H."/>
            <person name="Johannesson H."/>
        </authorList>
    </citation>
    <scope>NUCLEOTIDE SEQUENCE</scope>
    <source>
        <strain evidence="2">CBS 606.72</strain>
    </source>
</reference>